<evidence type="ECO:0000313" key="2">
    <source>
        <dbReference type="EMBL" id="PON45037.1"/>
    </source>
</evidence>
<feature type="non-terminal residue" evidence="2">
    <location>
        <position position="77"/>
    </location>
</feature>
<dbReference type="AlphaFoldDB" id="A0A2P5B8B5"/>
<name>A0A2P5B8B5_PARAD</name>
<comment type="caution">
    <text evidence="2">The sequence shown here is derived from an EMBL/GenBank/DDBJ whole genome shotgun (WGS) entry which is preliminary data.</text>
</comment>
<organism evidence="2 3">
    <name type="scientific">Parasponia andersonii</name>
    <name type="common">Sponia andersonii</name>
    <dbReference type="NCBI Taxonomy" id="3476"/>
    <lineage>
        <taxon>Eukaryota</taxon>
        <taxon>Viridiplantae</taxon>
        <taxon>Streptophyta</taxon>
        <taxon>Embryophyta</taxon>
        <taxon>Tracheophyta</taxon>
        <taxon>Spermatophyta</taxon>
        <taxon>Magnoliopsida</taxon>
        <taxon>eudicotyledons</taxon>
        <taxon>Gunneridae</taxon>
        <taxon>Pentapetalae</taxon>
        <taxon>rosids</taxon>
        <taxon>fabids</taxon>
        <taxon>Rosales</taxon>
        <taxon>Cannabaceae</taxon>
        <taxon>Parasponia</taxon>
    </lineage>
</organism>
<evidence type="ECO:0000256" key="1">
    <source>
        <dbReference type="SAM" id="MobiDB-lite"/>
    </source>
</evidence>
<dbReference type="EMBL" id="JXTB01000338">
    <property type="protein sequence ID" value="PON45037.1"/>
    <property type="molecule type" value="Genomic_DNA"/>
</dbReference>
<evidence type="ECO:0000313" key="3">
    <source>
        <dbReference type="Proteomes" id="UP000237105"/>
    </source>
</evidence>
<dbReference type="Proteomes" id="UP000237105">
    <property type="component" value="Unassembled WGS sequence"/>
</dbReference>
<keyword evidence="3" id="KW-1185">Reference proteome</keyword>
<sequence>MEYHLFTNIIETEPEPEPESEPKPEPETETETEPKVPCRMCGRSYPKGEPLQKHQVNAKRHIINHYTIFSCGIHLLL</sequence>
<reference evidence="3" key="1">
    <citation type="submission" date="2016-06" db="EMBL/GenBank/DDBJ databases">
        <title>Parallel loss of symbiosis genes in relatives of nitrogen-fixing non-legume Parasponia.</title>
        <authorList>
            <person name="Van Velzen R."/>
            <person name="Holmer R."/>
            <person name="Bu F."/>
            <person name="Rutten L."/>
            <person name="Van Zeijl A."/>
            <person name="Liu W."/>
            <person name="Santuari L."/>
            <person name="Cao Q."/>
            <person name="Sharma T."/>
            <person name="Shen D."/>
            <person name="Roswanjaya Y."/>
            <person name="Wardhani T."/>
            <person name="Kalhor M.S."/>
            <person name="Jansen J."/>
            <person name="Van den Hoogen J."/>
            <person name="Gungor B."/>
            <person name="Hartog M."/>
            <person name="Hontelez J."/>
            <person name="Verver J."/>
            <person name="Yang W.-C."/>
            <person name="Schijlen E."/>
            <person name="Repin R."/>
            <person name="Schilthuizen M."/>
            <person name="Schranz E."/>
            <person name="Heidstra R."/>
            <person name="Miyata K."/>
            <person name="Fedorova E."/>
            <person name="Kohlen W."/>
            <person name="Bisseling T."/>
            <person name="Smit S."/>
            <person name="Geurts R."/>
        </authorList>
    </citation>
    <scope>NUCLEOTIDE SEQUENCE [LARGE SCALE GENOMIC DNA]</scope>
    <source>
        <strain evidence="3">cv. WU1-14</strain>
    </source>
</reference>
<feature type="compositionally biased region" description="Basic and acidic residues" evidence="1">
    <location>
        <begin position="20"/>
        <end position="36"/>
    </location>
</feature>
<accession>A0A2P5B8B5</accession>
<protein>
    <submittedName>
        <fullName evidence="2">Uncharacterized protein</fullName>
    </submittedName>
</protein>
<gene>
    <name evidence="2" type="ORF">PanWU01x14_261800</name>
</gene>
<feature type="region of interest" description="Disordered" evidence="1">
    <location>
        <begin position="1"/>
        <end position="41"/>
    </location>
</feature>
<proteinExistence type="predicted"/>